<sequence>MNLAELLHRTDLEVLEHLERQVEIPVLDGLQAHGDLIVIPLHMVPVVRGTVLVAD</sequence>
<name>A0A841C4Z0_9PSEU</name>
<evidence type="ECO:0000313" key="1">
    <source>
        <dbReference type="EMBL" id="MBB5953592.1"/>
    </source>
</evidence>
<protein>
    <submittedName>
        <fullName evidence="1">Uncharacterized protein</fullName>
    </submittedName>
</protein>
<accession>A0A841C4Z0</accession>
<reference evidence="1 2" key="1">
    <citation type="submission" date="2020-08" db="EMBL/GenBank/DDBJ databases">
        <title>Genomic Encyclopedia of Type Strains, Phase III (KMG-III): the genomes of soil and plant-associated and newly described type strains.</title>
        <authorList>
            <person name="Whitman W."/>
        </authorList>
    </citation>
    <scope>NUCLEOTIDE SEQUENCE [LARGE SCALE GENOMIC DNA]</scope>
    <source>
        <strain evidence="1 2">CECT 8640</strain>
    </source>
</reference>
<comment type="caution">
    <text evidence="1">The sequence shown here is derived from an EMBL/GenBank/DDBJ whole genome shotgun (WGS) entry which is preliminary data.</text>
</comment>
<dbReference type="Proteomes" id="UP000547510">
    <property type="component" value="Unassembled WGS sequence"/>
</dbReference>
<organism evidence="1 2">
    <name type="scientific">Saccharothrix tamanrassetensis</name>
    <dbReference type="NCBI Taxonomy" id="1051531"/>
    <lineage>
        <taxon>Bacteria</taxon>
        <taxon>Bacillati</taxon>
        <taxon>Actinomycetota</taxon>
        <taxon>Actinomycetes</taxon>
        <taxon>Pseudonocardiales</taxon>
        <taxon>Pseudonocardiaceae</taxon>
        <taxon>Saccharothrix</taxon>
    </lineage>
</organism>
<dbReference type="RefSeq" id="WP_184687256.1">
    <property type="nucleotide sequence ID" value="NZ_JACHJN010000001.1"/>
</dbReference>
<dbReference type="AlphaFoldDB" id="A0A841C4Z0"/>
<keyword evidence="2" id="KW-1185">Reference proteome</keyword>
<proteinExistence type="predicted"/>
<gene>
    <name evidence="1" type="ORF">FHS29_000162</name>
</gene>
<dbReference type="EMBL" id="JACHJN010000001">
    <property type="protein sequence ID" value="MBB5953592.1"/>
    <property type="molecule type" value="Genomic_DNA"/>
</dbReference>
<evidence type="ECO:0000313" key="2">
    <source>
        <dbReference type="Proteomes" id="UP000547510"/>
    </source>
</evidence>